<dbReference type="Gene3D" id="3.40.50.2000">
    <property type="entry name" value="Glycogen Phosphorylase B"/>
    <property type="match status" value="2"/>
</dbReference>
<dbReference type="AlphaFoldDB" id="A0A0D3I9H0"/>
<feature type="domain" description="PX" evidence="4">
    <location>
        <begin position="68"/>
        <end position="123"/>
    </location>
</feature>
<feature type="region of interest" description="Disordered" evidence="3">
    <location>
        <begin position="866"/>
        <end position="902"/>
    </location>
</feature>
<dbReference type="GO" id="GO:0005829">
    <property type="term" value="C:cytosol"/>
    <property type="evidence" value="ECO:0007669"/>
    <property type="project" value="TreeGrafter"/>
</dbReference>
<dbReference type="KEGG" id="ehx:EMIHUDRAFT_465664"/>
<evidence type="ECO:0000259" key="4">
    <source>
        <dbReference type="Pfam" id="PF00787"/>
    </source>
</evidence>
<dbReference type="GO" id="GO:0003825">
    <property type="term" value="F:alpha,alpha-trehalose-phosphate synthase (UDP-forming) activity"/>
    <property type="evidence" value="ECO:0007669"/>
    <property type="project" value="TreeGrafter"/>
</dbReference>
<dbReference type="GeneID" id="17254048"/>
<sequence length="902" mass="98351">MEFSIESTSTLFDSSGKPYTSYSITTHYQGQRFQASPHSPQTQRLPWLPHIPLQPPHPSAANEISLRAQRRYREFVALHDGLRGEVSGLPHHFPVWPFHLNRLAPEVVDGRRVALCSYLSAALAALHGGVMPARLRSFLQLPQAQANRMTAPAGPSGAAPLLPLEKSDTVLMLEAIPLPLSLSLHTSSCQQVILVAYQLPLTVSRAEGGGWEVEWDDESVLNQHALSLGCRVMWVGGVGCPSDPDDPFISVGCAVDPDEEEGLAQLLLEGYSCLPEDWRAYSAANRKFADTVMEVYEPGHMVWAHDYHLLLLPSFLLRRHRTAHIGLFLHSPFPASDVFRSVAVREELLRAMLHADMVGFLLFEYTRGFLTSYTRNFLTSCKRLLGLEHDRSPPVEARLEHEFKSGGFLGVDFGGRHVIVQVSTFGVSPSLLENHLPDRLAPPAAASTRDELKDLRAELDAPAASPRRLLAGVDYLDRFKGVQLKLLAWEAMLAAYPRYRAGHTLVQVMVASRNQVKLVADARDVRADIETIVRRIRASYPGALHYAEVERLSLAARMQLWQMSDVIVYSTVREAVNAHPLEYVVARAAGKLPAGVGPGAARRFLTDLKSMQRKKEDHWMAVGFGLASFRMVLLSYRAAAQRVVLLDWGGTLTPADTGFYDVREEGKYEVPSSVLTTLRQLCADPHNHVMVLSGLGRDTADTALLTGEASSLSAAAANGARELQYQLQAALEGAPVVVRVGKGYVEACPKGIDKGVMAERFVGLVADAARRGRPAEPLQFVLCVGDDSSDELMFAALQKRKDAAAGRGGAAPGHDLFTATVGRKPSDASAYLADHADVVELLGMLSGVGSSRSKRFASAGDLQSLAAAAGGAARPQQDENSRPPPLREQPVRRSSQSYNPGA</sequence>
<dbReference type="PANTHER" id="PTHR10788:SF94">
    <property type="entry name" value="ALPHA,ALPHA-TREHALOSE-PHOSPHATE SYNTHASE [UDP-FORMING] 5"/>
    <property type="match status" value="1"/>
</dbReference>
<proteinExistence type="inferred from homology"/>
<feature type="compositionally biased region" description="Polar residues" evidence="3">
    <location>
        <begin position="892"/>
        <end position="902"/>
    </location>
</feature>
<dbReference type="HOGENOM" id="CLU_002351_3_1_1"/>
<accession>A0A0D3I9H0</accession>
<dbReference type="InterPro" id="IPR001830">
    <property type="entry name" value="Glyco_trans_20"/>
</dbReference>
<dbReference type="Pfam" id="PF00787">
    <property type="entry name" value="PX"/>
    <property type="match status" value="1"/>
</dbReference>
<dbReference type="SUPFAM" id="SSF53756">
    <property type="entry name" value="UDP-Glycosyltransferase/glycogen phosphorylase"/>
    <property type="match status" value="1"/>
</dbReference>
<dbReference type="Gene3D" id="3.30.1520.10">
    <property type="entry name" value="Phox-like domain"/>
    <property type="match status" value="1"/>
</dbReference>
<dbReference type="GO" id="GO:0035091">
    <property type="term" value="F:phosphatidylinositol binding"/>
    <property type="evidence" value="ECO:0007669"/>
    <property type="project" value="InterPro"/>
</dbReference>
<comment type="similarity">
    <text evidence="2">In the C-terminal section; belongs to the trehalose phosphatase family.</text>
</comment>
<dbReference type="Pfam" id="PF00982">
    <property type="entry name" value="Glyco_transf_20"/>
    <property type="match status" value="1"/>
</dbReference>
<evidence type="ECO:0000313" key="5">
    <source>
        <dbReference type="EnsemblProtists" id="EOD07905"/>
    </source>
</evidence>
<dbReference type="EnsemblProtists" id="EOD07905">
    <property type="protein sequence ID" value="EOD07905"/>
    <property type="gene ID" value="EMIHUDRAFT_465664"/>
</dbReference>
<evidence type="ECO:0000256" key="3">
    <source>
        <dbReference type="SAM" id="MobiDB-lite"/>
    </source>
</evidence>
<dbReference type="PANTHER" id="PTHR10788">
    <property type="entry name" value="TREHALOSE-6-PHOSPHATE SYNTHASE"/>
    <property type="match status" value="1"/>
</dbReference>
<reference evidence="6" key="1">
    <citation type="journal article" date="2013" name="Nature">
        <title>Pan genome of the phytoplankton Emiliania underpins its global distribution.</title>
        <authorList>
            <person name="Read B.A."/>
            <person name="Kegel J."/>
            <person name="Klute M.J."/>
            <person name="Kuo A."/>
            <person name="Lefebvre S.C."/>
            <person name="Maumus F."/>
            <person name="Mayer C."/>
            <person name="Miller J."/>
            <person name="Monier A."/>
            <person name="Salamov A."/>
            <person name="Young J."/>
            <person name="Aguilar M."/>
            <person name="Claverie J.M."/>
            <person name="Frickenhaus S."/>
            <person name="Gonzalez K."/>
            <person name="Herman E.K."/>
            <person name="Lin Y.C."/>
            <person name="Napier J."/>
            <person name="Ogata H."/>
            <person name="Sarno A.F."/>
            <person name="Shmutz J."/>
            <person name="Schroeder D."/>
            <person name="de Vargas C."/>
            <person name="Verret F."/>
            <person name="von Dassow P."/>
            <person name="Valentin K."/>
            <person name="Van de Peer Y."/>
            <person name="Wheeler G."/>
            <person name="Dacks J.B."/>
            <person name="Delwiche C.F."/>
            <person name="Dyhrman S.T."/>
            <person name="Glockner G."/>
            <person name="John U."/>
            <person name="Richards T."/>
            <person name="Worden A.Z."/>
            <person name="Zhang X."/>
            <person name="Grigoriev I.V."/>
            <person name="Allen A.E."/>
            <person name="Bidle K."/>
            <person name="Borodovsky M."/>
            <person name="Bowler C."/>
            <person name="Brownlee C."/>
            <person name="Cock J.M."/>
            <person name="Elias M."/>
            <person name="Gladyshev V.N."/>
            <person name="Groth M."/>
            <person name="Guda C."/>
            <person name="Hadaegh A."/>
            <person name="Iglesias-Rodriguez M.D."/>
            <person name="Jenkins J."/>
            <person name="Jones B.M."/>
            <person name="Lawson T."/>
            <person name="Leese F."/>
            <person name="Lindquist E."/>
            <person name="Lobanov A."/>
            <person name="Lomsadze A."/>
            <person name="Malik S.B."/>
            <person name="Marsh M.E."/>
            <person name="Mackinder L."/>
            <person name="Mock T."/>
            <person name="Mueller-Roeber B."/>
            <person name="Pagarete A."/>
            <person name="Parker M."/>
            <person name="Probert I."/>
            <person name="Quesneville H."/>
            <person name="Raines C."/>
            <person name="Rensing S.A."/>
            <person name="Riano-Pachon D.M."/>
            <person name="Richier S."/>
            <person name="Rokitta S."/>
            <person name="Shiraiwa Y."/>
            <person name="Soanes D.M."/>
            <person name="van der Giezen M."/>
            <person name="Wahlund T.M."/>
            <person name="Williams B."/>
            <person name="Wilson W."/>
            <person name="Wolfe G."/>
            <person name="Wurch L.L."/>
        </authorList>
    </citation>
    <scope>NUCLEOTIDE SEQUENCE</scope>
</reference>
<organism evidence="5 6">
    <name type="scientific">Emiliania huxleyi (strain CCMP1516)</name>
    <dbReference type="NCBI Taxonomy" id="280463"/>
    <lineage>
        <taxon>Eukaryota</taxon>
        <taxon>Haptista</taxon>
        <taxon>Haptophyta</taxon>
        <taxon>Prymnesiophyceae</taxon>
        <taxon>Isochrysidales</taxon>
        <taxon>Noelaerhabdaceae</taxon>
        <taxon>Emiliania</taxon>
    </lineage>
</organism>
<reference evidence="5" key="2">
    <citation type="submission" date="2024-10" db="UniProtKB">
        <authorList>
            <consortium name="EnsemblProtists"/>
        </authorList>
    </citation>
    <scope>IDENTIFICATION</scope>
</reference>
<dbReference type="RefSeq" id="XP_005760334.1">
    <property type="nucleotide sequence ID" value="XM_005760277.1"/>
</dbReference>
<evidence type="ECO:0000313" key="6">
    <source>
        <dbReference type="Proteomes" id="UP000013827"/>
    </source>
</evidence>
<evidence type="ECO:0000256" key="2">
    <source>
        <dbReference type="ARBA" id="ARBA00006330"/>
    </source>
</evidence>
<dbReference type="GO" id="GO:0004805">
    <property type="term" value="F:trehalose-phosphatase activity"/>
    <property type="evidence" value="ECO:0007669"/>
    <property type="project" value="TreeGrafter"/>
</dbReference>
<dbReference type="Pfam" id="PF02358">
    <property type="entry name" value="Trehalose_PPase"/>
    <property type="match status" value="1"/>
</dbReference>
<comment type="similarity">
    <text evidence="1">In the N-terminal section; belongs to the glycosyltransferase 20 family.</text>
</comment>
<dbReference type="GO" id="GO:0005992">
    <property type="term" value="P:trehalose biosynthetic process"/>
    <property type="evidence" value="ECO:0007669"/>
    <property type="project" value="InterPro"/>
</dbReference>
<dbReference type="Gene3D" id="3.40.50.1000">
    <property type="entry name" value="HAD superfamily/HAD-like"/>
    <property type="match status" value="1"/>
</dbReference>
<dbReference type="SUPFAM" id="SSF56784">
    <property type="entry name" value="HAD-like"/>
    <property type="match status" value="1"/>
</dbReference>
<dbReference type="InterPro" id="IPR003337">
    <property type="entry name" value="Trehalose_PPase"/>
</dbReference>
<dbReference type="InterPro" id="IPR023214">
    <property type="entry name" value="HAD_sf"/>
</dbReference>
<evidence type="ECO:0000256" key="1">
    <source>
        <dbReference type="ARBA" id="ARBA00005409"/>
    </source>
</evidence>
<dbReference type="PaxDb" id="2903-EOD07905"/>
<dbReference type="STRING" id="2903.R1CZW7"/>
<dbReference type="eggNOG" id="KOG1050">
    <property type="taxonomic scope" value="Eukaryota"/>
</dbReference>
<dbReference type="InterPro" id="IPR036871">
    <property type="entry name" value="PX_dom_sf"/>
</dbReference>
<name>A0A0D3I9H0_EMIH1</name>
<protein>
    <recommendedName>
        <fullName evidence="4">PX domain-containing protein</fullName>
    </recommendedName>
</protein>
<dbReference type="Proteomes" id="UP000013827">
    <property type="component" value="Unassembled WGS sequence"/>
</dbReference>
<keyword evidence="6" id="KW-1185">Reference proteome</keyword>
<dbReference type="InterPro" id="IPR001683">
    <property type="entry name" value="PX_dom"/>
</dbReference>
<dbReference type="FunFam" id="3.40.50.1000:FF:000052">
    <property type="entry name" value="Alpha,alpha-trehalose-phosphate synthase [UDP-forming] 6"/>
    <property type="match status" value="1"/>
</dbReference>
<dbReference type="InterPro" id="IPR036412">
    <property type="entry name" value="HAD-like_sf"/>
</dbReference>
<dbReference type="SUPFAM" id="SSF64268">
    <property type="entry name" value="PX domain"/>
    <property type="match status" value="1"/>
</dbReference>